<evidence type="ECO:0000256" key="1">
    <source>
        <dbReference type="ARBA" id="ARBA00022723"/>
    </source>
</evidence>
<gene>
    <name evidence="5" type="ORF">HNQ43_001796</name>
</gene>
<dbReference type="InterPro" id="IPR017896">
    <property type="entry name" value="4Fe4S_Fe-S-bd"/>
</dbReference>
<dbReference type="PROSITE" id="PS51379">
    <property type="entry name" value="4FE4S_FER_2"/>
    <property type="match status" value="2"/>
</dbReference>
<evidence type="ECO:0000259" key="4">
    <source>
        <dbReference type="PROSITE" id="PS51379"/>
    </source>
</evidence>
<proteinExistence type="predicted"/>
<dbReference type="Proteomes" id="UP000521313">
    <property type="component" value="Unassembled WGS sequence"/>
</dbReference>
<protein>
    <submittedName>
        <fullName evidence="5">Coenzyme F420-reducing hydrogenase beta subunit</fullName>
    </submittedName>
</protein>
<dbReference type="InterPro" id="IPR007525">
    <property type="entry name" value="FrhB_FdhB_C"/>
</dbReference>
<dbReference type="InterPro" id="IPR017900">
    <property type="entry name" value="4Fe4S_Fe_S_CS"/>
</dbReference>
<evidence type="ECO:0000313" key="6">
    <source>
        <dbReference type="Proteomes" id="UP000521313"/>
    </source>
</evidence>
<dbReference type="Gene3D" id="3.30.70.20">
    <property type="match status" value="1"/>
</dbReference>
<feature type="domain" description="4Fe-4S ferredoxin-type" evidence="4">
    <location>
        <begin position="34"/>
        <end position="64"/>
    </location>
</feature>
<sequence>METVCNKGECTACKACIEKCPVSCISVKDRLSLFEAVIDKNKCIECNLCHNVCPSINHNGLLAPKVWKQGWSQDDTIRSKASSGGIATSIALDFLEDGGIVYACIFKNSKFCFDRLRTEEDILSMQGSKYVKSDPEKIYSRVLSHLNENEKVLFIGLPCQVQAVKNFVGQKNLESLYTIDLICHGSPSPKMLEKFLLECDINFETVNNISFRNKMTFGLSIENREVEPILLLDSYMMTFLSGISYTENCFKCKFAQIARPGDITIGDSWGSELCIDEQKKGISLILCQTTKGIELIKKSRICIMDVDLEKAILSNHQLQHPTIKPKRYDIFWDGVEKGRSFKQLIFRCYPKTAIKNLLKRIKIRVL</sequence>
<dbReference type="SUPFAM" id="SSF54862">
    <property type="entry name" value="4Fe-4S ferredoxins"/>
    <property type="match status" value="1"/>
</dbReference>
<dbReference type="RefSeq" id="WP_183376933.1">
    <property type="nucleotide sequence ID" value="NZ_JACHHD010000024.1"/>
</dbReference>
<keyword evidence="2" id="KW-0408">Iron</keyword>
<accession>A0A7W8D260</accession>
<dbReference type="PROSITE" id="PS00198">
    <property type="entry name" value="4FE4S_FER_1"/>
    <property type="match status" value="2"/>
</dbReference>
<dbReference type="GO" id="GO:0046872">
    <property type="term" value="F:metal ion binding"/>
    <property type="evidence" value="ECO:0007669"/>
    <property type="project" value="UniProtKB-KW"/>
</dbReference>
<dbReference type="Pfam" id="PF04432">
    <property type="entry name" value="FrhB_FdhB_C"/>
    <property type="match status" value="1"/>
</dbReference>
<evidence type="ECO:0000256" key="2">
    <source>
        <dbReference type="ARBA" id="ARBA00023004"/>
    </source>
</evidence>
<evidence type="ECO:0000256" key="3">
    <source>
        <dbReference type="ARBA" id="ARBA00023014"/>
    </source>
</evidence>
<name>A0A7W8D260_9FIRM</name>
<keyword evidence="3" id="KW-0411">Iron-sulfur</keyword>
<comment type="caution">
    <text evidence="5">The sequence shown here is derived from an EMBL/GenBank/DDBJ whole genome shotgun (WGS) entry which is preliminary data.</text>
</comment>
<dbReference type="PANTHER" id="PTHR43193:SF2">
    <property type="entry name" value="POLYFERREDOXIN PROTEIN FWDF"/>
    <property type="match status" value="1"/>
</dbReference>
<feature type="domain" description="4Fe-4S ferredoxin-type" evidence="4">
    <location>
        <begin position="1"/>
        <end position="30"/>
    </location>
</feature>
<dbReference type="Pfam" id="PF12838">
    <property type="entry name" value="Fer4_7"/>
    <property type="match status" value="1"/>
</dbReference>
<dbReference type="InterPro" id="IPR052977">
    <property type="entry name" value="Polyferredoxin-like_ET"/>
</dbReference>
<dbReference type="Pfam" id="PF04422">
    <property type="entry name" value="FrhB_FdhB_N"/>
    <property type="match status" value="1"/>
</dbReference>
<reference evidence="5 6" key="1">
    <citation type="submission" date="2020-08" db="EMBL/GenBank/DDBJ databases">
        <title>Genomic Encyclopedia of Type Strains, Phase IV (KMG-IV): sequencing the most valuable type-strain genomes for metagenomic binning, comparative biology and taxonomic classification.</title>
        <authorList>
            <person name="Goeker M."/>
        </authorList>
    </citation>
    <scope>NUCLEOTIDE SEQUENCE [LARGE SCALE GENOMIC DNA]</scope>
    <source>
        <strain evidence="5 6">DSM 26963</strain>
    </source>
</reference>
<organism evidence="5 6">
    <name type="scientific">Faecalicoccus acidiformans</name>
    <dbReference type="NCBI Taxonomy" id="915173"/>
    <lineage>
        <taxon>Bacteria</taxon>
        <taxon>Bacillati</taxon>
        <taxon>Bacillota</taxon>
        <taxon>Erysipelotrichia</taxon>
        <taxon>Erysipelotrichales</taxon>
        <taxon>Erysipelotrichaceae</taxon>
        <taxon>Faecalicoccus</taxon>
    </lineage>
</organism>
<keyword evidence="1" id="KW-0479">Metal-binding</keyword>
<dbReference type="EMBL" id="JACHHD010000024">
    <property type="protein sequence ID" value="MBB5185716.1"/>
    <property type="molecule type" value="Genomic_DNA"/>
</dbReference>
<dbReference type="PANTHER" id="PTHR43193">
    <property type="match status" value="1"/>
</dbReference>
<evidence type="ECO:0000313" key="5">
    <source>
        <dbReference type="EMBL" id="MBB5185716.1"/>
    </source>
</evidence>
<dbReference type="GO" id="GO:0051536">
    <property type="term" value="F:iron-sulfur cluster binding"/>
    <property type="evidence" value="ECO:0007669"/>
    <property type="project" value="UniProtKB-KW"/>
</dbReference>
<dbReference type="AlphaFoldDB" id="A0A7W8D260"/>
<dbReference type="InterPro" id="IPR007516">
    <property type="entry name" value="Co_F420_Hydgase/DH_bsu_N"/>
</dbReference>